<dbReference type="RefSeq" id="XP_009021907.1">
    <property type="nucleotide sequence ID" value="XM_009023659.1"/>
</dbReference>
<dbReference type="EMBL" id="AMQM01005587">
    <property type="status" value="NOT_ANNOTATED_CDS"/>
    <property type="molecule type" value="Genomic_DNA"/>
</dbReference>
<evidence type="ECO:0000313" key="9">
    <source>
        <dbReference type="Proteomes" id="UP000015101"/>
    </source>
</evidence>
<keyword evidence="5 6" id="KW-0472">Membrane</keyword>
<comment type="subcellular location">
    <subcellularLocation>
        <location evidence="1">Membrane</location>
        <topology evidence="1">Multi-pass membrane protein</topology>
    </subcellularLocation>
</comment>
<feature type="transmembrane region" description="Helical" evidence="6">
    <location>
        <begin position="247"/>
        <end position="265"/>
    </location>
</feature>
<evidence type="ECO:0000256" key="1">
    <source>
        <dbReference type="ARBA" id="ARBA00004141"/>
    </source>
</evidence>
<dbReference type="KEGG" id="hro:HELRODRAFT_83456"/>
<gene>
    <name evidence="8" type="primary">20216206</name>
    <name evidence="7" type="ORF">HELRODRAFT_83456</name>
</gene>
<keyword evidence="4 6" id="KW-1133">Transmembrane helix</keyword>
<dbReference type="Gene3D" id="1.20.1250.20">
    <property type="entry name" value="MFS general substrate transporter like domains"/>
    <property type="match status" value="2"/>
</dbReference>
<feature type="transmembrane region" description="Helical" evidence="6">
    <location>
        <begin position="271"/>
        <end position="298"/>
    </location>
</feature>
<dbReference type="PANTHER" id="PTHR19444">
    <property type="entry name" value="UNC-93 RELATED"/>
    <property type="match status" value="1"/>
</dbReference>
<dbReference type="InParanoid" id="T1G558"/>
<sequence length="468" mass="51727">MKNLLVLCFGFFCIFTSFLSLRNLQSSINNIEGLGLYTLSCTYLFFFTGCIFATSVVRKIGPKKAMVVASMALLIYDVAHLYPAFYTMVPAGGLAGFAQGVIWTAHATYIANIAVCYANLSGEKVPNVLSKFNGIFFVFYQSCQIVGGFIASLILKSPANKYTGLFAFNGTSYNCSIILGVYNDEEPVDQKLIYILIGVFTGLTITGITVLAFLLDPLEGQMKMKKAQGPFHQQLLAVFKFYGDRKALCLVGIMFYSLLQAAFIFGEYNKAFITCTIGIEFVGFVMMTLSFSSANAAFWNGRIQKYIGRWPLLTTAFVCHGSVLFTLLFWDPSPSNLPVFFILVIFWGIGDGTIMTQDISLIGYLFSSNKEPAFAALKMTQSIANFIFFVAGPYMCTRHKIFFVGTVLCVATTGYFTLEVIMRREERLKAAQQPQLQDGDKETNKLKAVVDDEQKIKGDGGDAAKTNA</sequence>
<keyword evidence="9" id="KW-1185">Reference proteome</keyword>
<dbReference type="STRING" id="6412.T1G558"/>
<dbReference type="CTD" id="20216206"/>
<dbReference type="Proteomes" id="UP000015101">
    <property type="component" value="Unassembled WGS sequence"/>
</dbReference>
<dbReference type="InterPro" id="IPR010291">
    <property type="entry name" value="Ion_channel_UNC-93"/>
</dbReference>
<dbReference type="GO" id="GO:0016020">
    <property type="term" value="C:membrane"/>
    <property type="evidence" value="ECO:0007669"/>
    <property type="project" value="UniProtKB-SubCell"/>
</dbReference>
<dbReference type="EMBL" id="KB097026">
    <property type="protein sequence ID" value="ESN99915.1"/>
    <property type="molecule type" value="Genomic_DNA"/>
</dbReference>
<feature type="transmembrane region" description="Helical" evidence="6">
    <location>
        <begin position="97"/>
        <end position="120"/>
    </location>
</feature>
<feature type="transmembrane region" description="Helical" evidence="6">
    <location>
        <begin position="401"/>
        <end position="422"/>
    </location>
</feature>
<feature type="transmembrane region" description="Helical" evidence="6">
    <location>
        <begin position="132"/>
        <end position="155"/>
    </location>
</feature>
<feature type="transmembrane region" description="Helical" evidence="6">
    <location>
        <begin position="65"/>
        <end position="85"/>
    </location>
</feature>
<feature type="transmembrane region" description="Helical" evidence="6">
    <location>
        <begin position="34"/>
        <end position="53"/>
    </location>
</feature>
<accession>T1G558</accession>
<dbReference type="Pfam" id="PF05978">
    <property type="entry name" value="UNC-93"/>
    <property type="match status" value="2"/>
</dbReference>
<evidence type="ECO:0000256" key="2">
    <source>
        <dbReference type="ARBA" id="ARBA00009172"/>
    </source>
</evidence>
<dbReference type="InterPro" id="IPR036259">
    <property type="entry name" value="MFS_trans_sf"/>
</dbReference>
<dbReference type="HOGENOM" id="CLU_025356_1_1_1"/>
<evidence type="ECO:0000256" key="3">
    <source>
        <dbReference type="ARBA" id="ARBA00022692"/>
    </source>
</evidence>
<feature type="transmembrane region" description="Helical" evidence="6">
    <location>
        <begin position="192"/>
        <end position="215"/>
    </location>
</feature>
<evidence type="ECO:0000256" key="5">
    <source>
        <dbReference type="ARBA" id="ARBA00023136"/>
    </source>
</evidence>
<dbReference type="SUPFAM" id="SSF103473">
    <property type="entry name" value="MFS general substrate transporter"/>
    <property type="match status" value="1"/>
</dbReference>
<reference evidence="9" key="1">
    <citation type="submission" date="2012-12" db="EMBL/GenBank/DDBJ databases">
        <authorList>
            <person name="Hellsten U."/>
            <person name="Grimwood J."/>
            <person name="Chapman J.A."/>
            <person name="Shapiro H."/>
            <person name="Aerts A."/>
            <person name="Otillar R.P."/>
            <person name="Terry A.Y."/>
            <person name="Boore J.L."/>
            <person name="Simakov O."/>
            <person name="Marletaz F."/>
            <person name="Cho S.-J."/>
            <person name="Edsinger-Gonzales E."/>
            <person name="Havlak P."/>
            <person name="Kuo D.-H."/>
            <person name="Larsson T."/>
            <person name="Lv J."/>
            <person name="Arendt D."/>
            <person name="Savage R."/>
            <person name="Osoegawa K."/>
            <person name="de Jong P."/>
            <person name="Lindberg D.R."/>
            <person name="Seaver E.C."/>
            <person name="Weisblat D.A."/>
            <person name="Putnam N.H."/>
            <person name="Grigoriev I.V."/>
            <person name="Rokhsar D.S."/>
        </authorList>
    </citation>
    <scope>NUCLEOTIDE SEQUENCE</scope>
</reference>
<dbReference type="OrthoDB" id="78663at2759"/>
<dbReference type="AlphaFoldDB" id="T1G558"/>
<dbReference type="OMA" id="VCDAISA"/>
<organism evidence="8 9">
    <name type="scientific">Helobdella robusta</name>
    <name type="common">Californian leech</name>
    <dbReference type="NCBI Taxonomy" id="6412"/>
    <lineage>
        <taxon>Eukaryota</taxon>
        <taxon>Metazoa</taxon>
        <taxon>Spiralia</taxon>
        <taxon>Lophotrochozoa</taxon>
        <taxon>Annelida</taxon>
        <taxon>Clitellata</taxon>
        <taxon>Hirudinea</taxon>
        <taxon>Rhynchobdellida</taxon>
        <taxon>Glossiphoniidae</taxon>
        <taxon>Helobdella</taxon>
    </lineage>
</organism>
<feature type="transmembrane region" description="Helical" evidence="6">
    <location>
        <begin position="310"/>
        <end position="330"/>
    </location>
</feature>
<evidence type="ECO:0000256" key="4">
    <source>
        <dbReference type="ARBA" id="ARBA00022989"/>
    </source>
</evidence>
<reference evidence="7 9" key="2">
    <citation type="journal article" date="2013" name="Nature">
        <title>Insights into bilaterian evolution from three spiralian genomes.</title>
        <authorList>
            <person name="Simakov O."/>
            <person name="Marletaz F."/>
            <person name="Cho S.J."/>
            <person name="Edsinger-Gonzales E."/>
            <person name="Havlak P."/>
            <person name="Hellsten U."/>
            <person name="Kuo D.H."/>
            <person name="Larsson T."/>
            <person name="Lv J."/>
            <person name="Arendt D."/>
            <person name="Savage R."/>
            <person name="Osoegawa K."/>
            <person name="de Jong P."/>
            <person name="Grimwood J."/>
            <person name="Chapman J.A."/>
            <person name="Shapiro H."/>
            <person name="Aerts A."/>
            <person name="Otillar R.P."/>
            <person name="Terry A.Y."/>
            <person name="Boore J.L."/>
            <person name="Grigoriev I.V."/>
            <person name="Lindberg D.R."/>
            <person name="Seaver E.C."/>
            <person name="Weisblat D.A."/>
            <person name="Putnam N.H."/>
            <person name="Rokhsar D.S."/>
        </authorList>
    </citation>
    <scope>NUCLEOTIDE SEQUENCE</scope>
</reference>
<protein>
    <recommendedName>
        <fullName evidence="10">Major facilitator superfamily (MFS) profile domain-containing protein</fullName>
    </recommendedName>
</protein>
<reference evidence="8" key="3">
    <citation type="submission" date="2015-06" db="UniProtKB">
        <authorList>
            <consortium name="EnsemblMetazoa"/>
        </authorList>
    </citation>
    <scope>IDENTIFICATION</scope>
</reference>
<dbReference type="InterPro" id="IPR051951">
    <property type="entry name" value="UNC-93_regulatory"/>
</dbReference>
<dbReference type="GeneID" id="20216206"/>
<evidence type="ECO:0000313" key="7">
    <source>
        <dbReference type="EMBL" id="ESN99915.1"/>
    </source>
</evidence>
<feature type="transmembrane region" description="Helical" evidence="6">
    <location>
        <begin position="336"/>
        <end position="354"/>
    </location>
</feature>
<evidence type="ECO:0008006" key="10">
    <source>
        <dbReference type="Google" id="ProtNLM"/>
    </source>
</evidence>
<proteinExistence type="inferred from homology"/>
<dbReference type="EnsemblMetazoa" id="HelroT83456">
    <property type="protein sequence ID" value="HelroP83456"/>
    <property type="gene ID" value="HelroG83456"/>
</dbReference>
<dbReference type="EMBL" id="AMQM01005586">
    <property type="status" value="NOT_ANNOTATED_CDS"/>
    <property type="molecule type" value="Genomic_DNA"/>
</dbReference>
<name>T1G558_HELRO</name>
<evidence type="ECO:0000313" key="8">
    <source>
        <dbReference type="EnsemblMetazoa" id="HelroP83456"/>
    </source>
</evidence>
<evidence type="ECO:0000256" key="6">
    <source>
        <dbReference type="SAM" id="Phobius"/>
    </source>
</evidence>
<dbReference type="PANTHER" id="PTHR19444:SF13">
    <property type="entry name" value="PROTEIN UNC-93 HOMOLOG A"/>
    <property type="match status" value="1"/>
</dbReference>
<dbReference type="eggNOG" id="KOG3097">
    <property type="taxonomic scope" value="Eukaryota"/>
</dbReference>
<dbReference type="FunCoup" id="T1G558">
    <property type="interactions" value="32"/>
</dbReference>
<keyword evidence="3 6" id="KW-0812">Transmembrane</keyword>
<feature type="transmembrane region" description="Helical" evidence="6">
    <location>
        <begin position="375"/>
        <end position="395"/>
    </location>
</feature>
<comment type="similarity">
    <text evidence="2">Belongs to the unc-93 family.</text>
</comment>